<accession>A0A3B3U9P7</accession>
<dbReference type="InterPro" id="IPR002666">
    <property type="entry name" value="Folate_carrier"/>
</dbReference>
<name>A0A3B3U9P7_9TELE</name>
<dbReference type="PIRSF" id="PIRSF028739">
    <property type="entry name" value="Folate_carrier"/>
    <property type="match status" value="1"/>
</dbReference>
<feature type="transmembrane region" description="Helical" evidence="9">
    <location>
        <begin position="185"/>
        <end position="205"/>
    </location>
</feature>
<dbReference type="Pfam" id="PF01770">
    <property type="entry name" value="Folate_carrier"/>
    <property type="match status" value="1"/>
</dbReference>
<comment type="similarity">
    <text evidence="2 7">Belongs to the reduced folate carrier (RFC) transporter (TC 2.A.48) family.</text>
</comment>
<feature type="transmembrane region" description="Helical" evidence="9">
    <location>
        <begin position="29"/>
        <end position="49"/>
    </location>
</feature>
<dbReference type="PANTHER" id="PTHR10686:SF37">
    <property type="entry name" value="THIAMINE TRANSPORTER 2"/>
    <property type="match status" value="1"/>
</dbReference>
<sequence length="503" mass="56627">ILIPGLSFSRKQANMESVKRLSSDWRYPTTLLCVYGFFSTVKPLEPFLIPFLTGPDKNLTTEQVNNQIFPVWTYSYLSVLVPVFLLTDWLRYKTVVVFQCVMLFITTALLRWTESVPAMQAMQFCYGVVTASDVAYFSYIYSVVDLKRYRKATSYSRSVQLLGYTVGSVLGQLLVSFDLMSYDNILVFTLVLTAVALVASCLLPVPQRSMFFHRKLSGQRASEEGAKRHRGGSEGEERDSETSNTSLGDKGDTKEEQRAEEDEDSEEIKGEASCSQVVLQLWRDFRQCYSSRQLLYWSVWWAMATCGYNQTVNYIQVLWEHVQPSQNFSIYNGGVEAASNLLSAATAYGIGFTEVRWEQWGELALGGFSGLGAAALFLMTFAGNIWVCYATYTIFKCLYMLLITIAMYQIAADLSMERYALVFGANSFGALLLQTIITSVVVDSGALGLPIVPQFIIYASYFSVISVVFLLRGIFSVCKAQRIKKEQLSLDGKQSEICEEHKF</sequence>
<dbReference type="NCBIfam" id="TIGR00806">
    <property type="entry name" value="rfc"/>
    <property type="match status" value="1"/>
</dbReference>
<feature type="region of interest" description="Disordered" evidence="8">
    <location>
        <begin position="222"/>
        <end position="269"/>
    </location>
</feature>
<feature type="transmembrane region" description="Helical" evidence="9">
    <location>
        <begin position="420"/>
        <end position="442"/>
    </location>
</feature>
<dbReference type="Gene3D" id="1.20.1250.20">
    <property type="entry name" value="MFS general substrate transporter like domains"/>
    <property type="match status" value="1"/>
</dbReference>
<organism evidence="10 11">
    <name type="scientific">Poecilia latipinna</name>
    <name type="common">sailfin molly</name>
    <dbReference type="NCBI Taxonomy" id="48699"/>
    <lineage>
        <taxon>Eukaryota</taxon>
        <taxon>Metazoa</taxon>
        <taxon>Chordata</taxon>
        <taxon>Craniata</taxon>
        <taxon>Vertebrata</taxon>
        <taxon>Euteleostomi</taxon>
        <taxon>Actinopterygii</taxon>
        <taxon>Neopterygii</taxon>
        <taxon>Teleostei</taxon>
        <taxon>Neoteleostei</taxon>
        <taxon>Acanthomorphata</taxon>
        <taxon>Ovalentaria</taxon>
        <taxon>Atherinomorphae</taxon>
        <taxon>Cyprinodontiformes</taxon>
        <taxon>Poeciliidae</taxon>
        <taxon>Poeciliinae</taxon>
        <taxon>Poecilia</taxon>
    </lineage>
</organism>
<evidence type="ECO:0000313" key="10">
    <source>
        <dbReference type="Ensembl" id="ENSPLAP00000009633.1"/>
    </source>
</evidence>
<dbReference type="GeneTree" id="ENSGT00950000183022"/>
<evidence type="ECO:0000256" key="6">
    <source>
        <dbReference type="ARBA" id="ARBA00023136"/>
    </source>
</evidence>
<dbReference type="GO" id="GO:0005886">
    <property type="term" value="C:plasma membrane"/>
    <property type="evidence" value="ECO:0007669"/>
    <property type="project" value="UniProtKB-UniRule"/>
</dbReference>
<comment type="subcellular location">
    <subcellularLocation>
        <location evidence="1 7">Membrane</location>
        <topology evidence="1 7">Multi-pass membrane protein</topology>
    </subcellularLocation>
</comment>
<feature type="transmembrane region" description="Helical" evidence="9">
    <location>
        <begin position="69"/>
        <end position="87"/>
    </location>
</feature>
<evidence type="ECO:0000313" key="11">
    <source>
        <dbReference type="Proteomes" id="UP000261500"/>
    </source>
</evidence>
<feature type="transmembrane region" description="Helical" evidence="9">
    <location>
        <begin position="389"/>
        <end position="408"/>
    </location>
</feature>
<feature type="transmembrane region" description="Helical" evidence="9">
    <location>
        <begin position="454"/>
        <end position="475"/>
    </location>
</feature>
<evidence type="ECO:0000256" key="8">
    <source>
        <dbReference type="SAM" id="MobiDB-lite"/>
    </source>
</evidence>
<feature type="compositionally biased region" description="Basic and acidic residues" evidence="8">
    <location>
        <begin position="222"/>
        <end position="235"/>
    </location>
</feature>
<evidence type="ECO:0000256" key="9">
    <source>
        <dbReference type="SAM" id="Phobius"/>
    </source>
</evidence>
<dbReference type="Ensembl" id="ENSPLAT00000000878.1">
    <property type="protein sequence ID" value="ENSPLAP00000009633.1"/>
    <property type="gene ID" value="ENSPLAG00000012746.1"/>
</dbReference>
<keyword evidence="3 7" id="KW-0813">Transport</keyword>
<evidence type="ECO:0000256" key="3">
    <source>
        <dbReference type="ARBA" id="ARBA00022448"/>
    </source>
</evidence>
<evidence type="ECO:0000256" key="4">
    <source>
        <dbReference type="ARBA" id="ARBA00022692"/>
    </source>
</evidence>
<dbReference type="SUPFAM" id="SSF103473">
    <property type="entry name" value="MFS general substrate transporter"/>
    <property type="match status" value="1"/>
</dbReference>
<keyword evidence="11" id="KW-1185">Reference proteome</keyword>
<reference evidence="10" key="1">
    <citation type="submission" date="2025-08" db="UniProtKB">
        <authorList>
            <consortium name="Ensembl"/>
        </authorList>
    </citation>
    <scope>IDENTIFICATION</scope>
</reference>
<keyword evidence="6 7" id="KW-0472">Membrane</keyword>
<feature type="transmembrane region" description="Helical" evidence="9">
    <location>
        <begin position="161"/>
        <end position="179"/>
    </location>
</feature>
<dbReference type="InterPro" id="IPR036259">
    <property type="entry name" value="MFS_trans_sf"/>
</dbReference>
<feature type="transmembrane region" description="Helical" evidence="9">
    <location>
        <begin position="94"/>
        <end position="112"/>
    </location>
</feature>
<feature type="transmembrane region" description="Helical" evidence="9">
    <location>
        <begin position="363"/>
        <end position="383"/>
    </location>
</feature>
<evidence type="ECO:0000256" key="2">
    <source>
        <dbReference type="ARBA" id="ARBA00005773"/>
    </source>
</evidence>
<dbReference type="Proteomes" id="UP000261500">
    <property type="component" value="Unplaced"/>
</dbReference>
<keyword evidence="4 9" id="KW-0812">Transmembrane</keyword>
<keyword evidence="5 9" id="KW-1133">Transmembrane helix</keyword>
<evidence type="ECO:0000256" key="5">
    <source>
        <dbReference type="ARBA" id="ARBA00022989"/>
    </source>
</evidence>
<evidence type="ECO:0000256" key="1">
    <source>
        <dbReference type="ARBA" id="ARBA00004141"/>
    </source>
</evidence>
<protein>
    <submittedName>
        <fullName evidence="10">Solute carrier family 19 member 3</fullName>
    </submittedName>
</protein>
<dbReference type="STRING" id="48699.ENSPLAP00000009633"/>
<reference evidence="10" key="2">
    <citation type="submission" date="2025-09" db="UniProtKB">
        <authorList>
            <consortium name="Ensembl"/>
        </authorList>
    </citation>
    <scope>IDENTIFICATION</scope>
</reference>
<dbReference type="PANTHER" id="PTHR10686">
    <property type="entry name" value="FOLATE TRANSPORTER"/>
    <property type="match status" value="1"/>
</dbReference>
<dbReference type="FunFam" id="1.20.1250.20:FF:000225">
    <property type="entry name" value="Solute carrier family 19 member 1"/>
    <property type="match status" value="1"/>
</dbReference>
<evidence type="ECO:0000256" key="7">
    <source>
        <dbReference type="PIRNR" id="PIRNR028739"/>
    </source>
</evidence>
<dbReference type="GO" id="GO:0090482">
    <property type="term" value="F:vitamin transmembrane transporter activity"/>
    <property type="evidence" value="ECO:0007669"/>
    <property type="project" value="InterPro"/>
</dbReference>
<feature type="transmembrane region" description="Helical" evidence="9">
    <location>
        <begin position="118"/>
        <end position="141"/>
    </location>
</feature>
<dbReference type="AlphaFoldDB" id="A0A3B3U9P7"/>
<proteinExistence type="inferred from homology"/>